<dbReference type="PANTHER" id="PTHR21716">
    <property type="entry name" value="TRANSMEMBRANE PROTEIN"/>
    <property type="match status" value="1"/>
</dbReference>
<keyword evidence="8" id="KW-1185">Reference proteome</keyword>
<evidence type="ECO:0000313" key="8">
    <source>
        <dbReference type="Proteomes" id="UP000294547"/>
    </source>
</evidence>
<feature type="transmembrane region" description="Helical" evidence="6">
    <location>
        <begin position="60"/>
        <end position="81"/>
    </location>
</feature>
<keyword evidence="5 6" id="KW-0472">Membrane</keyword>
<comment type="subcellular location">
    <subcellularLocation>
        <location evidence="1">Membrane</location>
        <topology evidence="1">Multi-pass membrane protein</topology>
    </subcellularLocation>
</comment>
<dbReference type="InterPro" id="IPR002549">
    <property type="entry name" value="AI-2E-like"/>
</dbReference>
<feature type="transmembrane region" description="Helical" evidence="6">
    <location>
        <begin position="269"/>
        <end position="290"/>
    </location>
</feature>
<evidence type="ECO:0000256" key="4">
    <source>
        <dbReference type="ARBA" id="ARBA00022989"/>
    </source>
</evidence>
<dbReference type="Proteomes" id="UP000294547">
    <property type="component" value="Unassembled WGS sequence"/>
</dbReference>
<organism evidence="7 8">
    <name type="scientific">Oharaeibacter diazotrophicus</name>
    <dbReference type="NCBI Taxonomy" id="1920512"/>
    <lineage>
        <taxon>Bacteria</taxon>
        <taxon>Pseudomonadati</taxon>
        <taxon>Pseudomonadota</taxon>
        <taxon>Alphaproteobacteria</taxon>
        <taxon>Hyphomicrobiales</taxon>
        <taxon>Pleomorphomonadaceae</taxon>
        <taxon>Oharaeibacter</taxon>
    </lineage>
</organism>
<dbReference type="GO" id="GO:0055085">
    <property type="term" value="P:transmembrane transport"/>
    <property type="evidence" value="ECO:0007669"/>
    <property type="project" value="TreeGrafter"/>
</dbReference>
<evidence type="ECO:0000256" key="5">
    <source>
        <dbReference type="ARBA" id="ARBA00023136"/>
    </source>
</evidence>
<dbReference type="Pfam" id="PF01594">
    <property type="entry name" value="AI-2E_transport"/>
    <property type="match status" value="1"/>
</dbReference>
<evidence type="ECO:0000256" key="2">
    <source>
        <dbReference type="ARBA" id="ARBA00009773"/>
    </source>
</evidence>
<feature type="transmembrane region" description="Helical" evidence="6">
    <location>
        <begin position="214"/>
        <end position="237"/>
    </location>
</feature>
<protein>
    <submittedName>
        <fullName evidence="7">Putative PurR-regulated permease PerM</fullName>
    </submittedName>
</protein>
<comment type="caution">
    <text evidence="7">The sequence shown here is derived from an EMBL/GenBank/DDBJ whole genome shotgun (WGS) entry which is preliminary data.</text>
</comment>
<feature type="transmembrane region" description="Helical" evidence="6">
    <location>
        <begin position="244"/>
        <end position="263"/>
    </location>
</feature>
<dbReference type="GO" id="GO:0016020">
    <property type="term" value="C:membrane"/>
    <property type="evidence" value="ECO:0007669"/>
    <property type="project" value="UniProtKB-SubCell"/>
</dbReference>
<name>A0A4V3CWR5_9HYPH</name>
<dbReference type="PANTHER" id="PTHR21716:SF64">
    <property type="entry name" value="AI-2 TRANSPORT PROTEIN TQSA"/>
    <property type="match status" value="1"/>
</dbReference>
<evidence type="ECO:0000256" key="6">
    <source>
        <dbReference type="SAM" id="Phobius"/>
    </source>
</evidence>
<sequence>MKLRSTILFWLGAAAVFVLLLYVFSGVLLPFVAGMALAYLLDPVADSLERAGLSRTIATVLILVAFLMMTVLLLIVLVPVLGTQLTGFLTDLPDYANRLQRFVNSTAGKRIFGALKLSPTDVKGSLGEIVNQGASWLGTIMASLWNGGQALMSIVSLLVVTPVVAFYMLLDWDHMVKKVDSWIPRDHQITVRRLAREMDQGVSNFVRGQVSVSALLGAFYAIGLTLCGLNFGLLIGLFAGLISFIPYVGSIVGGILAIGVAIVQFWPDWTWVAVVAGVFALGQFIEGNILQPKLIGNSVGLHPVWLMFALFAFGALFGFVGMLVAVPATTAIAVLIRFALAQYLASALYRGRTATLEVPTRRIDLLGEDHQRP</sequence>
<gene>
    <name evidence="7" type="ORF">EDD54_1303</name>
</gene>
<keyword evidence="4 6" id="KW-1133">Transmembrane helix</keyword>
<feature type="transmembrane region" description="Helical" evidence="6">
    <location>
        <begin position="7"/>
        <end position="40"/>
    </location>
</feature>
<feature type="transmembrane region" description="Helical" evidence="6">
    <location>
        <begin position="150"/>
        <end position="170"/>
    </location>
</feature>
<dbReference type="AlphaFoldDB" id="A0A4V3CWR5"/>
<feature type="transmembrane region" description="Helical" evidence="6">
    <location>
        <begin position="331"/>
        <end position="349"/>
    </location>
</feature>
<evidence type="ECO:0000256" key="3">
    <source>
        <dbReference type="ARBA" id="ARBA00022692"/>
    </source>
</evidence>
<dbReference type="OrthoDB" id="5792512at2"/>
<evidence type="ECO:0000313" key="7">
    <source>
        <dbReference type="EMBL" id="TDP87408.1"/>
    </source>
</evidence>
<feature type="transmembrane region" description="Helical" evidence="6">
    <location>
        <begin position="302"/>
        <end position="325"/>
    </location>
</feature>
<accession>A0A4V3CWR5</accession>
<proteinExistence type="inferred from homology"/>
<dbReference type="EMBL" id="SNXY01000006">
    <property type="protein sequence ID" value="TDP87408.1"/>
    <property type="molecule type" value="Genomic_DNA"/>
</dbReference>
<evidence type="ECO:0000256" key="1">
    <source>
        <dbReference type="ARBA" id="ARBA00004141"/>
    </source>
</evidence>
<comment type="similarity">
    <text evidence="2">Belongs to the autoinducer-2 exporter (AI-2E) (TC 2.A.86) family.</text>
</comment>
<keyword evidence="3 6" id="KW-0812">Transmembrane</keyword>
<reference evidence="7 8" key="1">
    <citation type="submission" date="2019-03" db="EMBL/GenBank/DDBJ databases">
        <title>Genomic Encyclopedia of Type Strains, Phase IV (KMG-IV): sequencing the most valuable type-strain genomes for metagenomic binning, comparative biology and taxonomic classification.</title>
        <authorList>
            <person name="Goeker M."/>
        </authorList>
    </citation>
    <scope>NUCLEOTIDE SEQUENCE [LARGE SCALE GENOMIC DNA]</scope>
    <source>
        <strain evidence="7 8">DSM 102969</strain>
    </source>
</reference>
<dbReference type="RefSeq" id="WP_126535467.1">
    <property type="nucleotide sequence ID" value="NZ_BSPM01000008.1"/>
</dbReference>